<dbReference type="OrthoDB" id="18412at2759"/>
<accession>A0A1B7TB94</accession>
<keyword evidence="4" id="KW-1185">Reference proteome</keyword>
<dbReference type="InterPro" id="IPR040722">
    <property type="entry name" value="Hit1_C"/>
</dbReference>
<protein>
    <recommendedName>
        <fullName evidence="2">Hit1 C-terminal domain-containing protein</fullName>
    </recommendedName>
</protein>
<feature type="domain" description="Hit1 C-terminal" evidence="2">
    <location>
        <begin position="82"/>
        <end position="156"/>
    </location>
</feature>
<dbReference type="Pfam" id="PF18268">
    <property type="entry name" value="Hit1_C"/>
    <property type="match status" value="1"/>
</dbReference>
<comment type="caution">
    <text evidence="3">The sequence shown here is derived from an EMBL/GenBank/DDBJ whole genome shotgun (WGS) entry which is preliminary data.</text>
</comment>
<sequence>CDVCKENTFKYKCSKCKISPTKICSMDCYKEHNNKGEHNIEQEKEIEKEEKKNDTISTDKNEKEMENKINPNVLAEFKPFLENPKMQELLKYNTVKYHLHKIYQLLQLDYKSIQEDTITSQKDLDGAVARYLSCFRANGVYRNEAIEEFVLLVLNEL</sequence>
<dbReference type="SUPFAM" id="SSF144232">
    <property type="entry name" value="HIT/MYND zinc finger-like"/>
    <property type="match status" value="1"/>
</dbReference>
<gene>
    <name evidence="3" type="ORF">HANVADRAFT_14327</name>
</gene>
<evidence type="ECO:0000259" key="2">
    <source>
        <dbReference type="Pfam" id="PF18268"/>
    </source>
</evidence>
<feature type="non-terminal residue" evidence="3">
    <location>
        <position position="1"/>
    </location>
</feature>
<reference evidence="4" key="1">
    <citation type="journal article" date="2016" name="Proc. Natl. Acad. Sci. U.S.A.">
        <title>Comparative genomics of biotechnologically important yeasts.</title>
        <authorList>
            <person name="Riley R."/>
            <person name="Haridas S."/>
            <person name="Wolfe K.H."/>
            <person name="Lopes M.R."/>
            <person name="Hittinger C.T."/>
            <person name="Goeker M."/>
            <person name="Salamov A.A."/>
            <person name="Wisecaver J.H."/>
            <person name="Long T.M."/>
            <person name="Calvey C.H."/>
            <person name="Aerts A.L."/>
            <person name="Barry K.W."/>
            <person name="Choi C."/>
            <person name="Clum A."/>
            <person name="Coughlan A.Y."/>
            <person name="Deshpande S."/>
            <person name="Douglass A.P."/>
            <person name="Hanson S.J."/>
            <person name="Klenk H.-P."/>
            <person name="LaButti K.M."/>
            <person name="Lapidus A."/>
            <person name="Lindquist E.A."/>
            <person name="Lipzen A.M."/>
            <person name="Meier-Kolthoff J.P."/>
            <person name="Ohm R.A."/>
            <person name="Otillar R.P."/>
            <person name="Pangilinan J.L."/>
            <person name="Peng Y."/>
            <person name="Rokas A."/>
            <person name="Rosa C.A."/>
            <person name="Scheuner C."/>
            <person name="Sibirny A.A."/>
            <person name="Slot J.C."/>
            <person name="Stielow J.B."/>
            <person name="Sun H."/>
            <person name="Kurtzman C.P."/>
            <person name="Blackwell M."/>
            <person name="Grigoriev I.V."/>
            <person name="Jeffries T.W."/>
        </authorList>
    </citation>
    <scope>NUCLEOTIDE SEQUENCE [LARGE SCALE GENOMIC DNA]</scope>
    <source>
        <strain evidence="4">NRRL Y-1626</strain>
    </source>
</reference>
<evidence type="ECO:0000313" key="3">
    <source>
        <dbReference type="EMBL" id="OBA25990.1"/>
    </source>
</evidence>
<organism evidence="3 4">
    <name type="scientific">Hanseniaspora valbyensis NRRL Y-1626</name>
    <dbReference type="NCBI Taxonomy" id="766949"/>
    <lineage>
        <taxon>Eukaryota</taxon>
        <taxon>Fungi</taxon>
        <taxon>Dikarya</taxon>
        <taxon>Ascomycota</taxon>
        <taxon>Saccharomycotina</taxon>
        <taxon>Saccharomycetes</taxon>
        <taxon>Saccharomycodales</taxon>
        <taxon>Saccharomycodaceae</taxon>
        <taxon>Hanseniaspora</taxon>
    </lineage>
</organism>
<name>A0A1B7TB94_9ASCO</name>
<evidence type="ECO:0000313" key="4">
    <source>
        <dbReference type="Proteomes" id="UP000092321"/>
    </source>
</evidence>
<dbReference type="Gene3D" id="1.20.1440.260">
    <property type="match status" value="1"/>
</dbReference>
<dbReference type="AlphaFoldDB" id="A0A1B7TB94"/>
<feature type="region of interest" description="Disordered" evidence="1">
    <location>
        <begin position="38"/>
        <end position="67"/>
    </location>
</feature>
<dbReference type="Gene3D" id="3.30.60.190">
    <property type="match status" value="1"/>
</dbReference>
<proteinExistence type="predicted"/>
<dbReference type="CDD" id="cd23024">
    <property type="entry name" value="zf-HIT_ZNHIT2-3"/>
    <property type="match status" value="1"/>
</dbReference>
<dbReference type="EMBL" id="LXPE01000028">
    <property type="protein sequence ID" value="OBA25990.1"/>
    <property type="molecule type" value="Genomic_DNA"/>
</dbReference>
<feature type="non-terminal residue" evidence="3">
    <location>
        <position position="157"/>
    </location>
</feature>
<evidence type="ECO:0000256" key="1">
    <source>
        <dbReference type="SAM" id="MobiDB-lite"/>
    </source>
</evidence>
<dbReference type="Proteomes" id="UP000092321">
    <property type="component" value="Unassembled WGS sequence"/>
</dbReference>